<dbReference type="EMBL" id="OX395130">
    <property type="protein sequence ID" value="CAI5775518.1"/>
    <property type="molecule type" value="Genomic_DNA"/>
</dbReference>
<name>A0AA35KER6_9SAUR</name>
<dbReference type="AlphaFoldDB" id="A0AA35KER6"/>
<accession>A0AA35KER6</accession>
<feature type="region of interest" description="Disordered" evidence="1">
    <location>
        <begin position="57"/>
        <end position="218"/>
    </location>
</feature>
<evidence type="ECO:0000313" key="3">
    <source>
        <dbReference type="Proteomes" id="UP001178461"/>
    </source>
</evidence>
<feature type="compositionally biased region" description="Pro residues" evidence="1">
    <location>
        <begin position="114"/>
        <end position="125"/>
    </location>
</feature>
<feature type="region of interest" description="Disordered" evidence="1">
    <location>
        <begin position="394"/>
        <end position="436"/>
    </location>
</feature>
<feature type="compositionally biased region" description="Basic residues" evidence="1">
    <location>
        <begin position="147"/>
        <end position="162"/>
    </location>
</feature>
<organism evidence="2 3">
    <name type="scientific">Podarcis lilfordi</name>
    <name type="common">Lilford's wall lizard</name>
    <dbReference type="NCBI Taxonomy" id="74358"/>
    <lineage>
        <taxon>Eukaryota</taxon>
        <taxon>Metazoa</taxon>
        <taxon>Chordata</taxon>
        <taxon>Craniata</taxon>
        <taxon>Vertebrata</taxon>
        <taxon>Euteleostomi</taxon>
        <taxon>Lepidosauria</taxon>
        <taxon>Squamata</taxon>
        <taxon>Bifurcata</taxon>
        <taxon>Unidentata</taxon>
        <taxon>Episquamata</taxon>
        <taxon>Laterata</taxon>
        <taxon>Lacertibaenia</taxon>
        <taxon>Lacertidae</taxon>
        <taxon>Podarcis</taxon>
    </lineage>
</organism>
<protein>
    <submittedName>
        <fullName evidence="2">Uncharacterized protein</fullName>
    </submittedName>
</protein>
<proteinExistence type="predicted"/>
<keyword evidence="3" id="KW-1185">Reference proteome</keyword>
<evidence type="ECO:0000313" key="2">
    <source>
        <dbReference type="EMBL" id="CAI5775518.1"/>
    </source>
</evidence>
<feature type="compositionally biased region" description="Low complexity" evidence="1">
    <location>
        <begin position="135"/>
        <end position="144"/>
    </location>
</feature>
<evidence type="ECO:0000256" key="1">
    <source>
        <dbReference type="SAM" id="MobiDB-lite"/>
    </source>
</evidence>
<sequence length="454" mass="49265">MNANRGPLRTGQFCKRKANTLSFLHHQETGLTNLTTDSGRSKPQKAAFKKIRKKENELAAVPDSRRSLLSSLSQRRRRIPKAKQSFPGAPQGQQCRPPPPEQEPPRRLAGTPLLPTPDLRPPSVPPLADSRARRPQSQRSAGAAHFSRGRGRYNKGERKKAGRRGEEIRLHPAGHVRGRRTRVEASRGHTLRVKRTQPPSGAEEASRAPGPELHRQRTPPLLAANASRAREAEAPRLPRKGLLRRRNTASCGPQGPGSTFAPRRAGWLAGRQAAAAAATPTQSASWWCCGGSRCGPRPALLSPAGFAYGLRLARCRPGWPLPRPAVLAAQRPLLFLSLLARSRSPLPFPARRRILLPRRAAAAEQEKAPRPARQATRGCPLRPGGIRAADAAALGPARRPSTPANVLGTRRRSGTMGERNASEHGQTPGEGGGRGLSFVNRRAWLSYVKAFPGS</sequence>
<gene>
    <name evidence="2" type="ORF">PODLI_1B001797</name>
</gene>
<reference evidence="2" key="1">
    <citation type="submission" date="2022-12" db="EMBL/GenBank/DDBJ databases">
        <authorList>
            <person name="Alioto T."/>
            <person name="Alioto T."/>
            <person name="Gomez Garrido J."/>
        </authorList>
    </citation>
    <scope>NUCLEOTIDE SEQUENCE</scope>
</reference>
<dbReference type="Proteomes" id="UP001178461">
    <property type="component" value="Chromosome 5"/>
</dbReference>
<feature type="region of interest" description="Disordered" evidence="1">
    <location>
        <begin position="360"/>
        <end position="382"/>
    </location>
</feature>